<feature type="coiled-coil region" evidence="2">
    <location>
        <begin position="174"/>
        <end position="201"/>
    </location>
</feature>
<dbReference type="InterPro" id="IPR011993">
    <property type="entry name" value="PH-like_dom_sf"/>
</dbReference>
<dbReference type="InterPro" id="IPR027267">
    <property type="entry name" value="AH/BAR_dom_sf"/>
</dbReference>
<sequence>MAPSTAIPPPPTEVVTKAADGAVVVEQPRPEPVSRSSFASTAPSTATRKSSFVLSRTNSRKSGKTESLFEGLPRDPAEVLIDRCRGWFELFDGLLRHFQDVAHVAKSQASVYQKTSKHWSTPNAHINAAFPHDQTPVPHLIRSLGAYSHATAEHHNAIAKTVHNSTIPAIKGLRKSVGEKMEELQDELKTRQKAMKKDAEKLKGLESRLVAALHAATTPGKDVKDHGDPFLANTAIKLHLLHSHAKFHAHTSTISSIQNTFNIFETNLTSALKTAIHSYTDLLPSTDPSSKTLTDAVEALDSAKEWEYFHSLKLAATESPQAFVDSAGYEGAHDSLVLPVKKGELKRKSKVLKRWKLGWAVLSSAGWLHLYDEEPKFVDSWDGVGQEIEWPRKSIWLRECSLAPAGKGKDGDIHIQKPQGGAFSKSKVYKFQAFDALAWQEAFEPFMKTIYKEYNYQGRWNATGATTSSGGTTATTSTHQLKRSETVMSDITLGPGDSISQVGTPEPK</sequence>
<dbReference type="Pfam" id="PF20399">
    <property type="entry name" value="PH_20"/>
    <property type="match status" value="1"/>
</dbReference>
<evidence type="ECO:0000259" key="4">
    <source>
        <dbReference type="Pfam" id="PF20399"/>
    </source>
</evidence>
<feature type="region of interest" description="Disordered" evidence="3">
    <location>
        <begin position="27"/>
        <end position="69"/>
    </location>
</feature>
<evidence type="ECO:0000313" key="7">
    <source>
        <dbReference type="Proteomes" id="UP001212841"/>
    </source>
</evidence>
<feature type="domain" description="SLM1/RGC1-like PH" evidence="4">
    <location>
        <begin position="329"/>
        <end position="407"/>
    </location>
</feature>
<reference evidence="6" key="1">
    <citation type="submission" date="2020-05" db="EMBL/GenBank/DDBJ databases">
        <title>Phylogenomic resolution of chytrid fungi.</title>
        <authorList>
            <person name="Stajich J.E."/>
            <person name="Amses K."/>
            <person name="Simmons R."/>
            <person name="Seto K."/>
            <person name="Myers J."/>
            <person name="Bonds A."/>
            <person name="Quandt C.A."/>
            <person name="Barry K."/>
            <person name="Liu P."/>
            <person name="Grigoriev I."/>
            <person name="Longcore J.E."/>
            <person name="James T.Y."/>
        </authorList>
    </citation>
    <scope>NUCLEOTIDE SEQUENCE</scope>
    <source>
        <strain evidence="6">JEL0318</strain>
    </source>
</reference>
<dbReference type="EMBL" id="JADGJD010000597">
    <property type="protein sequence ID" value="KAJ3049768.1"/>
    <property type="molecule type" value="Genomic_DNA"/>
</dbReference>
<feature type="compositionally biased region" description="Polar residues" evidence="3">
    <location>
        <begin position="48"/>
        <end position="57"/>
    </location>
</feature>
<dbReference type="SUPFAM" id="SSF50729">
    <property type="entry name" value="PH domain-like"/>
    <property type="match status" value="1"/>
</dbReference>
<dbReference type="AlphaFoldDB" id="A0AAD5X403"/>
<dbReference type="Gene3D" id="1.20.1270.60">
    <property type="entry name" value="Arfaptin homology (AH) domain/BAR domain"/>
    <property type="match status" value="1"/>
</dbReference>
<dbReference type="Pfam" id="PF20400">
    <property type="entry name" value="BAR_4"/>
    <property type="match status" value="1"/>
</dbReference>
<evidence type="ECO:0000256" key="3">
    <source>
        <dbReference type="SAM" id="MobiDB-lite"/>
    </source>
</evidence>
<dbReference type="PANTHER" id="PTHR31941:SF1">
    <property type="entry name" value="CYTOSKELETAL SIGNALING PROTEIN SLM1"/>
    <property type="match status" value="1"/>
</dbReference>
<evidence type="ECO:0000313" key="6">
    <source>
        <dbReference type="EMBL" id="KAJ3049768.1"/>
    </source>
</evidence>
<proteinExistence type="predicted"/>
<dbReference type="Proteomes" id="UP001212841">
    <property type="component" value="Unassembled WGS sequence"/>
</dbReference>
<dbReference type="InterPro" id="IPR046868">
    <property type="entry name" value="BAR_4"/>
</dbReference>
<evidence type="ECO:0000256" key="2">
    <source>
        <dbReference type="SAM" id="Coils"/>
    </source>
</evidence>
<name>A0AAD5X403_9FUNG</name>
<organism evidence="6 7">
    <name type="scientific">Rhizophlyctis rosea</name>
    <dbReference type="NCBI Taxonomy" id="64517"/>
    <lineage>
        <taxon>Eukaryota</taxon>
        <taxon>Fungi</taxon>
        <taxon>Fungi incertae sedis</taxon>
        <taxon>Chytridiomycota</taxon>
        <taxon>Chytridiomycota incertae sedis</taxon>
        <taxon>Chytridiomycetes</taxon>
        <taxon>Rhizophlyctidales</taxon>
        <taxon>Rhizophlyctidaceae</taxon>
        <taxon>Rhizophlyctis</taxon>
    </lineage>
</organism>
<evidence type="ECO:0000259" key="5">
    <source>
        <dbReference type="Pfam" id="PF20400"/>
    </source>
</evidence>
<dbReference type="Gene3D" id="2.30.29.30">
    <property type="entry name" value="Pleckstrin-homology domain (PH domain)/Phosphotyrosine-binding domain (PTB)"/>
    <property type="match status" value="1"/>
</dbReference>
<feature type="compositionally biased region" description="Polar residues" evidence="3">
    <location>
        <begin position="498"/>
        <end position="508"/>
    </location>
</feature>
<feature type="region of interest" description="Disordered" evidence="3">
    <location>
        <begin position="463"/>
        <end position="508"/>
    </location>
</feature>
<feature type="domain" description="SLM1/RGC1-like BAR-like" evidence="5">
    <location>
        <begin position="142"/>
        <end position="310"/>
    </location>
</feature>
<feature type="compositionally biased region" description="Low complexity" evidence="3">
    <location>
        <begin position="463"/>
        <end position="478"/>
    </location>
</feature>
<dbReference type="InterPro" id="IPR046869">
    <property type="entry name" value="SLM1/RGC1-like_PH"/>
</dbReference>
<keyword evidence="2" id="KW-0175">Coiled coil</keyword>
<feature type="compositionally biased region" description="Low complexity" evidence="3">
    <location>
        <begin position="34"/>
        <end position="47"/>
    </location>
</feature>
<keyword evidence="7" id="KW-1185">Reference proteome</keyword>
<accession>A0AAD5X403</accession>
<dbReference type="PANTHER" id="PTHR31941">
    <property type="entry name" value="CYTOSKELETAL SIGNALING PROTEIN SLM1"/>
    <property type="match status" value="1"/>
</dbReference>
<evidence type="ECO:0008006" key="8">
    <source>
        <dbReference type="Google" id="ProtNLM"/>
    </source>
</evidence>
<evidence type="ECO:0000256" key="1">
    <source>
        <dbReference type="ARBA" id="ARBA00022553"/>
    </source>
</evidence>
<keyword evidence="1" id="KW-0597">Phosphoprotein</keyword>
<gene>
    <name evidence="6" type="ORF">HK097_009227</name>
</gene>
<comment type="caution">
    <text evidence="6">The sequence shown here is derived from an EMBL/GenBank/DDBJ whole genome shotgun (WGS) entry which is preliminary data.</text>
</comment>
<protein>
    <recommendedName>
        <fullName evidence="8">PH domain-containing protein</fullName>
    </recommendedName>
</protein>